<dbReference type="InterPro" id="IPR009912">
    <property type="entry name" value="DUF1451"/>
</dbReference>
<comment type="caution">
    <text evidence="2">The sequence shown here is derived from an EMBL/GenBank/DDBJ whole genome shotgun (WGS) entry which is preliminary data.</text>
</comment>
<evidence type="ECO:0000256" key="1">
    <source>
        <dbReference type="SAM" id="Coils"/>
    </source>
</evidence>
<gene>
    <name evidence="2" type="ORF">H8D24_01790</name>
</gene>
<dbReference type="Proteomes" id="UP000654401">
    <property type="component" value="Unassembled WGS sequence"/>
</dbReference>
<evidence type="ECO:0000313" key="3">
    <source>
        <dbReference type="Proteomes" id="UP000654401"/>
    </source>
</evidence>
<protein>
    <submittedName>
        <fullName evidence="2">Zinc ribbon-containing protein</fullName>
    </submittedName>
</protein>
<dbReference type="Pfam" id="PF07295">
    <property type="entry name" value="DUF1451"/>
    <property type="match status" value="1"/>
</dbReference>
<accession>A0A8J6NWZ3</accession>
<keyword evidence="1" id="KW-0175">Coiled coil</keyword>
<reference evidence="2 3" key="1">
    <citation type="submission" date="2020-08" db="EMBL/GenBank/DDBJ databases">
        <title>Bridging the membrane lipid divide: bacteria of the FCB group superphylum have the potential to synthesize archaeal ether lipids.</title>
        <authorList>
            <person name="Villanueva L."/>
            <person name="Von Meijenfeldt F.A.B."/>
            <person name="Westbye A.B."/>
            <person name="Yadav S."/>
            <person name="Hopmans E.C."/>
            <person name="Dutilh B.E."/>
            <person name="Sinninghe Damste J.S."/>
        </authorList>
    </citation>
    <scope>NUCLEOTIDE SEQUENCE [LARGE SCALE GENOMIC DNA]</scope>
    <source>
        <strain evidence="2">NIOZ-UU100</strain>
    </source>
</reference>
<evidence type="ECO:0000313" key="2">
    <source>
        <dbReference type="EMBL" id="MBC8519129.1"/>
    </source>
</evidence>
<sequence>MPSNKESRLIQLYHTMRDHLQDAINENREHLPSLKQLIDDAKEKISDLDELTREEVEQIGEYLERDLEAAGSYLAETGEDLGRWFHMEETLIEDRLKDLFAQIADPTQIALTRLDAAARHAQNYHSGEVVGMGKLECVQCGKTIKIDKTSVIPECPQCKGTVFKIRNPSN</sequence>
<dbReference type="AlphaFoldDB" id="A0A8J6NWZ3"/>
<name>A0A8J6NWZ3_9GAMM</name>
<proteinExistence type="predicted"/>
<dbReference type="EMBL" id="JACNFK010000016">
    <property type="protein sequence ID" value="MBC8519129.1"/>
    <property type="molecule type" value="Genomic_DNA"/>
</dbReference>
<organism evidence="2 3">
    <name type="scientific">Candidatus Thiopontia autotrophica</name>
    <dbReference type="NCBI Taxonomy" id="2841688"/>
    <lineage>
        <taxon>Bacteria</taxon>
        <taxon>Pseudomonadati</taxon>
        <taxon>Pseudomonadota</taxon>
        <taxon>Gammaproteobacteria</taxon>
        <taxon>Candidatus Thiopontia</taxon>
    </lineage>
</organism>
<feature type="coiled-coil region" evidence="1">
    <location>
        <begin position="31"/>
        <end position="58"/>
    </location>
</feature>